<comment type="pathway">
    <text evidence="1">Lipid metabolism.</text>
</comment>
<dbReference type="Gene3D" id="3.40.47.10">
    <property type="match status" value="1"/>
</dbReference>
<evidence type="ECO:0000256" key="1">
    <source>
        <dbReference type="ARBA" id="ARBA00005189"/>
    </source>
</evidence>
<name>A0ABS7XBW7_9GAMM</name>
<protein>
    <recommendedName>
        <fullName evidence="5">Ketosynthase family 3 (KS3) domain-containing protein</fullName>
    </recommendedName>
</protein>
<reference evidence="6 7" key="1">
    <citation type="submission" date="2020-12" db="EMBL/GenBank/DDBJ databases">
        <authorList>
            <person name="Ruan W."/>
            <person name="Khan S.A."/>
            <person name="Jeon C.O."/>
        </authorList>
    </citation>
    <scope>NUCLEOTIDE SEQUENCE [LARGE SCALE GENOMIC DNA]</scope>
    <source>
        <strain evidence="6 7">MA-13</strain>
    </source>
</reference>
<dbReference type="PANTHER" id="PTHR11712">
    <property type="entry name" value="POLYKETIDE SYNTHASE-RELATED"/>
    <property type="match status" value="1"/>
</dbReference>
<dbReference type="EMBL" id="JAERPS020000006">
    <property type="protein sequence ID" value="MBZ9613054.1"/>
    <property type="molecule type" value="Genomic_DNA"/>
</dbReference>
<evidence type="ECO:0000256" key="2">
    <source>
        <dbReference type="ARBA" id="ARBA00008467"/>
    </source>
</evidence>
<dbReference type="InterPro" id="IPR000794">
    <property type="entry name" value="Beta-ketoacyl_synthase"/>
</dbReference>
<reference evidence="6 7" key="2">
    <citation type="submission" date="2021-08" db="EMBL/GenBank/DDBJ databases">
        <title>Rheinheimera aquimaris sp. nov., isolated from seawater of the East Sea in Korea.</title>
        <authorList>
            <person name="Kim K.H."/>
            <person name="Wenting R."/>
            <person name="Kim K.R."/>
            <person name="Jeon C.O."/>
        </authorList>
    </citation>
    <scope>NUCLEOTIDE SEQUENCE [LARGE SCALE GENOMIC DNA]</scope>
    <source>
        <strain evidence="6 7">MA-13</strain>
    </source>
</reference>
<feature type="domain" description="Ketosynthase family 3 (KS3)" evidence="5">
    <location>
        <begin position="1"/>
        <end position="362"/>
    </location>
</feature>
<accession>A0ABS7XBW7</accession>
<proteinExistence type="inferred from homology"/>
<dbReference type="Pfam" id="PF02801">
    <property type="entry name" value="Ketoacyl-synt_C"/>
    <property type="match status" value="1"/>
</dbReference>
<dbReference type="InterPro" id="IPR016039">
    <property type="entry name" value="Thiolase-like"/>
</dbReference>
<dbReference type="InterPro" id="IPR014031">
    <property type="entry name" value="Ketoacyl_synth_C"/>
</dbReference>
<gene>
    <name evidence="6" type="ORF">I4W93_015805</name>
</gene>
<organism evidence="6 7">
    <name type="scientific">Rheinheimera maricola</name>
    <dbReference type="NCBI Taxonomy" id="2793282"/>
    <lineage>
        <taxon>Bacteria</taxon>
        <taxon>Pseudomonadati</taxon>
        <taxon>Pseudomonadota</taxon>
        <taxon>Gammaproteobacteria</taxon>
        <taxon>Chromatiales</taxon>
        <taxon>Chromatiaceae</taxon>
        <taxon>Rheinheimera</taxon>
    </lineage>
</organism>
<dbReference type="InterPro" id="IPR020841">
    <property type="entry name" value="PKS_Beta-ketoAc_synthase_dom"/>
</dbReference>
<dbReference type="Proteomes" id="UP000663814">
    <property type="component" value="Unassembled WGS sequence"/>
</dbReference>
<dbReference type="SUPFAM" id="SSF53901">
    <property type="entry name" value="Thiolase-like"/>
    <property type="match status" value="2"/>
</dbReference>
<evidence type="ECO:0000313" key="6">
    <source>
        <dbReference type="EMBL" id="MBZ9613054.1"/>
    </source>
</evidence>
<comment type="similarity">
    <text evidence="2 4">Belongs to the thiolase-like superfamily. Beta-ketoacyl-ACP synthases family.</text>
</comment>
<keyword evidence="3 4" id="KW-0808">Transferase</keyword>
<dbReference type="SMART" id="SM00825">
    <property type="entry name" value="PKS_KS"/>
    <property type="match status" value="1"/>
</dbReference>
<keyword evidence="7" id="KW-1185">Reference proteome</keyword>
<comment type="caution">
    <text evidence="6">The sequence shown here is derived from an EMBL/GenBank/DDBJ whole genome shotgun (WGS) entry which is preliminary data.</text>
</comment>
<dbReference type="RefSeq" id="WP_205311763.1">
    <property type="nucleotide sequence ID" value="NZ_JAERPS020000006.1"/>
</dbReference>
<sequence length="363" mass="38046">MTPVYLSQLQLQSALGGTLAQAASGYIQGKLPTLMSDNAALPGGYFAVDAPKQHLHNRLQQLLQSTLNAAELNAADCLLLVASTALDVSLLEQRLAQGEALSMAMLPAFDDFAASISATFNFAAIRIINTACTSAANALLYGQRMLQAGLYQRVLVLAFEPPGNITRTGFSALELTSHSGQYRPFHPQRDGLILGETYATVILSSTADKAPQAVLLGGYSACDTHNITTTAEDGSHIAAVMQQALQQTALQSSDVSLLKLHGTATAANDSAEYNGVMRVFNQPLPALTVLKPYLGHTLGACGLSELALLFAGLQQGALPALPYATAASLPFSPAPQHIAAQAVIMANFFGFGGNNASLLLRSC</sequence>
<dbReference type="PANTHER" id="PTHR11712:SF320">
    <property type="entry name" value="BETA-KETOACYL SYNTHASE"/>
    <property type="match status" value="1"/>
</dbReference>
<dbReference type="PROSITE" id="PS52004">
    <property type="entry name" value="KS3_2"/>
    <property type="match status" value="1"/>
</dbReference>
<dbReference type="Pfam" id="PF00109">
    <property type="entry name" value="ketoacyl-synt"/>
    <property type="match status" value="1"/>
</dbReference>
<evidence type="ECO:0000256" key="3">
    <source>
        <dbReference type="ARBA" id="ARBA00022679"/>
    </source>
</evidence>
<evidence type="ECO:0000313" key="7">
    <source>
        <dbReference type="Proteomes" id="UP000663814"/>
    </source>
</evidence>
<dbReference type="InterPro" id="IPR014030">
    <property type="entry name" value="Ketoacyl_synth_N"/>
</dbReference>
<evidence type="ECO:0000256" key="4">
    <source>
        <dbReference type="RuleBase" id="RU003694"/>
    </source>
</evidence>
<evidence type="ECO:0000259" key="5">
    <source>
        <dbReference type="PROSITE" id="PS52004"/>
    </source>
</evidence>